<keyword evidence="2" id="KW-0349">Heme</keyword>
<evidence type="ECO:0000256" key="2">
    <source>
        <dbReference type="ARBA" id="ARBA00022617"/>
    </source>
</evidence>
<dbReference type="FunFam" id="1.10.630.10:FF:000018">
    <property type="entry name" value="Cytochrome P450 monooxygenase"/>
    <property type="match status" value="1"/>
</dbReference>
<keyword evidence="5" id="KW-0408">Iron</keyword>
<evidence type="ECO:0000256" key="4">
    <source>
        <dbReference type="ARBA" id="ARBA00023002"/>
    </source>
</evidence>
<protein>
    <submittedName>
        <fullName evidence="7">Cytochrome P450</fullName>
    </submittedName>
</protein>
<reference evidence="7" key="2">
    <citation type="submission" date="2020-09" db="EMBL/GenBank/DDBJ databases">
        <authorList>
            <person name="Sun Q."/>
            <person name="Zhou Y."/>
        </authorList>
    </citation>
    <scope>NUCLEOTIDE SEQUENCE</scope>
    <source>
        <strain evidence="7">CGMCC 1.14988</strain>
    </source>
</reference>
<dbReference type="GO" id="GO:0005506">
    <property type="term" value="F:iron ion binding"/>
    <property type="evidence" value="ECO:0007669"/>
    <property type="project" value="InterPro"/>
</dbReference>
<evidence type="ECO:0000313" key="7">
    <source>
        <dbReference type="EMBL" id="GGI09321.1"/>
    </source>
</evidence>
<gene>
    <name evidence="7" type="ORF">GCM10011354_33500</name>
</gene>
<comment type="caution">
    <text evidence="7">The sequence shown here is derived from an EMBL/GenBank/DDBJ whole genome shotgun (WGS) entry which is preliminary data.</text>
</comment>
<dbReference type="InterPro" id="IPR001128">
    <property type="entry name" value="Cyt_P450"/>
</dbReference>
<keyword evidence="6" id="KW-0503">Monooxygenase</keyword>
<dbReference type="InterPro" id="IPR002397">
    <property type="entry name" value="Cyt_P450_B"/>
</dbReference>
<evidence type="ECO:0000256" key="1">
    <source>
        <dbReference type="ARBA" id="ARBA00010617"/>
    </source>
</evidence>
<dbReference type="Gene3D" id="1.10.630.10">
    <property type="entry name" value="Cytochrome P450"/>
    <property type="match status" value="1"/>
</dbReference>
<dbReference type="EMBL" id="BMHA01000014">
    <property type="protein sequence ID" value="GGI09321.1"/>
    <property type="molecule type" value="Genomic_DNA"/>
</dbReference>
<dbReference type="PRINTS" id="PR00359">
    <property type="entry name" value="BP450"/>
</dbReference>
<dbReference type="GO" id="GO:0036199">
    <property type="term" value="F:cholest-4-en-3-one 26-monooxygenase activity"/>
    <property type="evidence" value="ECO:0007669"/>
    <property type="project" value="TreeGrafter"/>
</dbReference>
<dbReference type="InterPro" id="IPR036396">
    <property type="entry name" value="Cyt_P450_sf"/>
</dbReference>
<dbReference type="PANTHER" id="PTHR46696">
    <property type="entry name" value="P450, PUTATIVE (EUROFUNG)-RELATED"/>
    <property type="match status" value="1"/>
</dbReference>
<name>A0A8J3AD77_9ACTN</name>
<reference evidence="7" key="1">
    <citation type="journal article" date="2014" name="Int. J. Syst. Evol. Microbiol.">
        <title>Complete genome sequence of Corynebacterium casei LMG S-19264T (=DSM 44701T), isolated from a smear-ripened cheese.</title>
        <authorList>
            <consortium name="US DOE Joint Genome Institute (JGI-PGF)"/>
            <person name="Walter F."/>
            <person name="Albersmeier A."/>
            <person name="Kalinowski J."/>
            <person name="Ruckert C."/>
        </authorList>
    </citation>
    <scope>NUCLEOTIDE SEQUENCE</scope>
    <source>
        <strain evidence="7">CGMCC 1.14988</strain>
    </source>
</reference>
<dbReference type="AlphaFoldDB" id="A0A8J3AD77"/>
<dbReference type="GO" id="GO:0008395">
    <property type="term" value="F:steroid hydroxylase activity"/>
    <property type="evidence" value="ECO:0007669"/>
    <property type="project" value="TreeGrafter"/>
</dbReference>
<organism evidence="7 8">
    <name type="scientific">Egicoccus halophilus</name>
    <dbReference type="NCBI Taxonomy" id="1670830"/>
    <lineage>
        <taxon>Bacteria</taxon>
        <taxon>Bacillati</taxon>
        <taxon>Actinomycetota</taxon>
        <taxon>Nitriliruptoria</taxon>
        <taxon>Egicoccales</taxon>
        <taxon>Egicoccaceae</taxon>
        <taxon>Egicoccus</taxon>
    </lineage>
</organism>
<comment type="similarity">
    <text evidence="1">Belongs to the cytochrome P450 family.</text>
</comment>
<keyword evidence="8" id="KW-1185">Reference proteome</keyword>
<keyword evidence="4" id="KW-0560">Oxidoreductase</keyword>
<accession>A0A8J3AD77</accession>
<evidence type="ECO:0000256" key="5">
    <source>
        <dbReference type="ARBA" id="ARBA00023004"/>
    </source>
</evidence>
<sequence>MTVPTMTAGASQVLGDRWLDITDPDVYRAGVPHGTFDRLRREDPISWWEERDGSGFWAVTRYRDVIDLNRDFKTFTSTQGIRLEEMDTEELEARKTLMELDPPEHTRLRRLVQGGFTRRMVASYEDAIRALATELLDEVLPRGRFDFTVDVARQLPLRMLGRLLGAPAEDYDWLVAHGDAMIGNSDPEFTAHVVDQTDTEAFRLMPFRSPSGVELFEYAQRLADARRAAPTGDVVSQMLAPTMDGEPLTDLEFNNFFTLMVAAGNDTTRYSLAAGLLALLDHPEQLAQLQARPELMPTAVEEMLRWSSVTMHFRRTATRDVEVHGRTIRAGDKVVLWWIAGDFDDAQFDEPFRFDITRDPNDHLAFGRGGPHRCIGEWLARLEMRVTMEELLPRLADVRVAGPVERLRSNFISGIKHLPVEVAVR</sequence>
<evidence type="ECO:0000313" key="8">
    <source>
        <dbReference type="Proteomes" id="UP000650511"/>
    </source>
</evidence>
<dbReference type="PRINTS" id="PR00385">
    <property type="entry name" value="P450"/>
</dbReference>
<dbReference type="CDD" id="cd11033">
    <property type="entry name" value="CYP142-like"/>
    <property type="match status" value="1"/>
</dbReference>
<dbReference type="PANTHER" id="PTHR46696:SF4">
    <property type="entry name" value="BIOTIN BIOSYNTHESIS CYTOCHROME P450"/>
    <property type="match status" value="1"/>
</dbReference>
<dbReference type="GO" id="GO:0020037">
    <property type="term" value="F:heme binding"/>
    <property type="evidence" value="ECO:0007669"/>
    <property type="project" value="InterPro"/>
</dbReference>
<dbReference type="Pfam" id="PF00067">
    <property type="entry name" value="p450"/>
    <property type="match status" value="1"/>
</dbReference>
<dbReference type="Proteomes" id="UP000650511">
    <property type="component" value="Unassembled WGS sequence"/>
</dbReference>
<dbReference type="SUPFAM" id="SSF48264">
    <property type="entry name" value="Cytochrome P450"/>
    <property type="match status" value="1"/>
</dbReference>
<evidence type="ECO:0000256" key="6">
    <source>
        <dbReference type="ARBA" id="ARBA00023033"/>
    </source>
</evidence>
<keyword evidence="3" id="KW-0479">Metal-binding</keyword>
<dbReference type="RefSeq" id="WP_205745247.1">
    <property type="nucleotide sequence ID" value="NZ_BMHA01000014.1"/>
</dbReference>
<proteinExistence type="inferred from homology"/>
<evidence type="ECO:0000256" key="3">
    <source>
        <dbReference type="ARBA" id="ARBA00022723"/>
    </source>
</evidence>
<dbReference type="GO" id="GO:0006707">
    <property type="term" value="P:cholesterol catabolic process"/>
    <property type="evidence" value="ECO:0007669"/>
    <property type="project" value="TreeGrafter"/>
</dbReference>